<dbReference type="InterPro" id="IPR036388">
    <property type="entry name" value="WH-like_DNA-bd_sf"/>
</dbReference>
<organism evidence="9 10">
    <name type="scientific">Actinomycetospora rhizophila</name>
    <dbReference type="NCBI Taxonomy" id="1416876"/>
    <lineage>
        <taxon>Bacteria</taxon>
        <taxon>Bacillati</taxon>
        <taxon>Actinomycetota</taxon>
        <taxon>Actinomycetes</taxon>
        <taxon>Pseudonocardiales</taxon>
        <taxon>Pseudonocardiaceae</taxon>
        <taxon>Actinomycetospora</taxon>
    </lineage>
</organism>
<sequence length="202" mass="21886">MLSTPPPAAADVTLVPTDRFLVDRARDGDREAHAALVRRHRQRIYRVALQVLGCPADADDVTQDVVIHLATALARFDGTASFTTWLHRVVVNRSLNHRRAHPSTSEITEHTHPHSRGPEHAVVTAAEVTAGLRAIAALPDELRAPLVLIQLEGMSYREAAAVTGVSEATVRGRLARARCRLAAAMADWTPVPAVPRPARHAG</sequence>
<dbReference type="InterPro" id="IPR013325">
    <property type="entry name" value="RNA_pol_sigma_r2"/>
</dbReference>
<feature type="compositionally biased region" description="Basic and acidic residues" evidence="6">
    <location>
        <begin position="107"/>
        <end position="117"/>
    </location>
</feature>
<dbReference type="SUPFAM" id="SSF88946">
    <property type="entry name" value="Sigma2 domain of RNA polymerase sigma factors"/>
    <property type="match status" value="1"/>
</dbReference>
<dbReference type="Proteomes" id="UP001596175">
    <property type="component" value="Unassembled WGS sequence"/>
</dbReference>
<proteinExistence type="inferred from homology"/>
<dbReference type="InterPro" id="IPR013324">
    <property type="entry name" value="RNA_pol_sigma_r3/r4-like"/>
</dbReference>
<keyword evidence="2" id="KW-0805">Transcription regulation</keyword>
<evidence type="ECO:0000256" key="4">
    <source>
        <dbReference type="ARBA" id="ARBA00023125"/>
    </source>
</evidence>
<comment type="similarity">
    <text evidence="1">Belongs to the sigma-70 factor family. ECF subfamily.</text>
</comment>
<feature type="domain" description="RNA polymerase sigma-70 region 2" evidence="7">
    <location>
        <begin position="36"/>
        <end position="100"/>
    </location>
</feature>
<dbReference type="InterPro" id="IPR039425">
    <property type="entry name" value="RNA_pol_sigma-70-like"/>
</dbReference>
<evidence type="ECO:0000259" key="7">
    <source>
        <dbReference type="Pfam" id="PF04542"/>
    </source>
</evidence>
<evidence type="ECO:0000313" key="10">
    <source>
        <dbReference type="Proteomes" id="UP001596175"/>
    </source>
</evidence>
<feature type="region of interest" description="Disordered" evidence="6">
    <location>
        <begin position="97"/>
        <end position="117"/>
    </location>
</feature>
<dbReference type="RefSeq" id="WP_378021127.1">
    <property type="nucleotide sequence ID" value="NZ_JBHSKG010000005.1"/>
</dbReference>
<evidence type="ECO:0000256" key="2">
    <source>
        <dbReference type="ARBA" id="ARBA00023015"/>
    </source>
</evidence>
<dbReference type="EMBL" id="JBHSKG010000005">
    <property type="protein sequence ID" value="MFC5138930.1"/>
    <property type="molecule type" value="Genomic_DNA"/>
</dbReference>
<dbReference type="InterPro" id="IPR014284">
    <property type="entry name" value="RNA_pol_sigma-70_dom"/>
</dbReference>
<dbReference type="Gene3D" id="1.10.10.10">
    <property type="entry name" value="Winged helix-like DNA-binding domain superfamily/Winged helix DNA-binding domain"/>
    <property type="match status" value="1"/>
</dbReference>
<keyword evidence="5" id="KW-0804">Transcription</keyword>
<dbReference type="PANTHER" id="PTHR43133">
    <property type="entry name" value="RNA POLYMERASE ECF-TYPE SIGMA FACTO"/>
    <property type="match status" value="1"/>
</dbReference>
<evidence type="ECO:0000256" key="1">
    <source>
        <dbReference type="ARBA" id="ARBA00010641"/>
    </source>
</evidence>
<evidence type="ECO:0000256" key="6">
    <source>
        <dbReference type="SAM" id="MobiDB-lite"/>
    </source>
</evidence>
<evidence type="ECO:0000256" key="3">
    <source>
        <dbReference type="ARBA" id="ARBA00023082"/>
    </source>
</evidence>
<evidence type="ECO:0000259" key="8">
    <source>
        <dbReference type="Pfam" id="PF08281"/>
    </source>
</evidence>
<accession>A0ABV9ZF60</accession>
<keyword evidence="10" id="KW-1185">Reference proteome</keyword>
<dbReference type="InterPro" id="IPR007627">
    <property type="entry name" value="RNA_pol_sigma70_r2"/>
</dbReference>
<dbReference type="Gene3D" id="1.10.1740.10">
    <property type="match status" value="1"/>
</dbReference>
<name>A0ABV9ZF60_9PSEU</name>
<dbReference type="Pfam" id="PF08281">
    <property type="entry name" value="Sigma70_r4_2"/>
    <property type="match status" value="1"/>
</dbReference>
<dbReference type="Pfam" id="PF04542">
    <property type="entry name" value="Sigma70_r2"/>
    <property type="match status" value="1"/>
</dbReference>
<reference evidence="10" key="1">
    <citation type="journal article" date="2019" name="Int. J. Syst. Evol. Microbiol.">
        <title>The Global Catalogue of Microorganisms (GCM) 10K type strain sequencing project: providing services to taxonomists for standard genome sequencing and annotation.</title>
        <authorList>
            <consortium name="The Broad Institute Genomics Platform"/>
            <consortium name="The Broad Institute Genome Sequencing Center for Infectious Disease"/>
            <person name="Wu L."/>
            <person name="Ma J."/>
        </authorList>
    </citation>
    <scope>NUCLEOTIDE SEQUENCE [LARGE SCALE GENOMIC DNA]</scope>
    <source>
        <strain evidence="10">XZYJ18</strain>
    </source>
</reference>
<comment type="caution">
    <text evidence="9">The sequence shown here is derived from an EMBL/GenBank/DDBJ whole genome shotgun (WGS) entry which is preliminary data.</text>
</comment>
<feature type="domain" description="RNA polymerase sigma factor 70 region 4 type 2" evidence="8">
    <location>
        <begin position="132"/>
        <end position="178"/>
    </location>
</feature>
<dbReference type="InterPro" id="IPR013249">
    <property type="entry name" value="RNA_pol_sigma70_r4_t2"/>
</dbReference>
<dbReference type="PANTHER" id="PTHR43133:SF8">
    <property type="entry name" value="RNA POLYMERASE SIGMA FACTOR HI_1459-RELATED"/>
    <property type="match status" value="1"/>
</dbReference>
<dbReference type="NCBIfam" id="TIGR02937">
    <property type="entry name" value="sigma70-ECF"/>
    <property type="match status" value="1"/>
</dbReference>
<keyword evidence="3" id="KW-0731">Sigma factor</keyword>
<gene>
    <name evidence="9" type="ORF">ACFPK1_11860</name>
</gene>
<evidence type="ECO:0000256" key="5">
    <source>
        <dbReference type="ARBA" id="ARBA00023163"/>
    </source>
</evidence>
<keyword evidence="4" id="KW-0238">DNA-binding</keyword>
<protein>
    <submittedName>
        <fullName evidence="9">RNA polymerase sigma factor</fullName>
    </submittedName>
</protein>
<dbReference type="SUPFAM" id="SSF88659">
    <property type="entry name" value="Sigma3 and sigma4 domains of RNA polymerase sigma factors"/>
    <property type="match status" value="1"/>
</dbReference>
<evidence type="ECO:0000313" key="9">
    <source>
        <dbReference type="EMBL" id="MFC5138930.1"/>
    </source>
</evidence>